<organism evidence="1 2">
    <name type="scientific">Streptomyces phage Bing</name>
    <dbReference type="NCBI Taxonomy" id="2079427"/>
    <lineage>
        <taxon>Viruses</taxon>
        <taxon>Duplodnaviria</taxon>
        <taxon>Heunggongvirae</taxon>
        <taxon>Uroviricota</taxon>
        <taxon>Caudoviricetes</taxon>
        <taxon>Bingvirus</taxon>
        <taxon>Bingvirus bing</taxon>
    </lineage>
</organism>
<name>A0A2L1IWE2_9CAUD</name>
<keyword evidence="1" id="KW-0540">Nuclease</keyword>
<keyword evidence="1" id="KW-0378">Hydrolase</keyword>
<evidence type="ECO:0000313" key="2">
    <source>
        <dbReference type="Proteomes" id="UP000241360"/>
    </source>
</evidence>
<dbReference type="EMBL" id="MG757154">
    <property type="protein sequence ID" value="AVD99507.1"/>
    <property type="molecule type" value="Genomic_DNA"/>
</dbReference>
<protein>
    <submittedName>
        <fullName evidence="1">Exonuclease</fullName>
    </submittedName>
</protein>
<keyword evidence="2" id="KW-1185">Reference proteome</keyword>
<evidence type="ECO:0000313" key="1">
    <source>
        <dbReference type="EMBL" id="AVD99507.1"/>
    </source>
</evidence>
<accession>A0A2L1IWE2</accession>
<reference evidence="2" key="1">
    <citation type="submission" date="2018-01" db="EMBL/GenBank/DDBJ databases">
        <authorList>
            <person name="Wardenburg K.E."/>
            <person name="Rana S."/>
            <person name="Felix E."/>
            <person name="Puentes R.J."/>
            <person name="Shaffer C.D."/>
            <person name="Weston-Hafer K.A."/>
            <person name="Russell D.A."/>
            <person name="Pope W.H."/>
            <person name="Jacobs-Sera D."/>
            <person name="Hendrix R.W."/>
            <person name="Hatfull G.F."/>
        </authorList>
    </citation>
    <scope>NUCLEOTIDE SEQUENCE [LARGE SCALE GENOMIC DNA]</scope>
</reference>
<dbReference type="Proteomes" id="UP000241360">
    <property type="component" value="Segment"/>
</dbReference>
<dbReference type="GO" id="GO:0004527">
    <property type="term" value="F:exonuclease activity"/>
    <property type="evidence" value="ECO:0007669"/>
    <property type="project" value="UniProtKB-KW"/>
</dbReference>
<proteinExistence type="predicted"/>
<dbReference type="OrthoDB" id="8644at10239"/>
<gene>
    <name evidence="1" type="ORF">SEA_BING_85</name>
</gene>
<sequence length="194" mass="22221">MLSPELSMEWHSHPRLEGSHAVLSPSNYHWLNDSEEKLLARLANAEAAARGTRLHDLAARNIADGITLAMDGRYPVIARYVNDAIKYEMVPEQMLMYSMYCYGTTDAISFDAGEMFLRIHDLKTGVSKASFDQLYVYAGLFCLEYDFKPFEVQGQLRIYQHEEPEYCDVDQGYLAWVYDRIRTINAIVESKMGA</sequence>
<keyword evidence="1" id="KW-0269">Exonuclease</keyword>